<gene>
    <name evidence="1" type="ORF">METZ01_LOCUS460985</name>
</gene>
<organism evidence="1">
    <name type="scientific">marine metagenome</name>
    <dbReference type="NCBI Taxonomy" id="408172"/>
    <lineage>
        <taxon>unclassified sequences</taxon>
        <taxon>metagenomes</taxon>
        <taxon>ecological metagenomes</taxon>
    </lineage>
</organism>
<accession>A0A383AKN6</accession>
<dbReference type="AlphaFoldDB" id="A0A383AKN6"/>
<feature type="non-terminal residue" evidence="1">
    <location>
        <position position="1"/>
    </location>
</feature>
<evidence type="ECO:0008006" key="2">
    <source>
        <dbReference type="Google" id="ProtNLM"/>
    </source>
</evidence>
<feature type="non-terminal residue" evidence="1">
    <location>
        <position position="251"/>
    </location>
</feature>
<proteinExistence type="predicted"/>
<dbReference type="PANTHER" id="PTHR14139">
    <property type="entry name" value="CALSYNTENIN"/>
    <property type="match status" value="1"/>
</dbReference>
<dbReference type="EMBL" id="UINC01192809">
    <property type="protein sequence ID" value="SVE08131.1"/>
    <property type="molecule type" value="Genomic_DNA"/>
</dbReference>
<dbReference type="PANTHER" id="PTHR14139:SF2">
    <property type="entry name" value="CALSYNTENIN-1"/>
    <property type="match status" value="1"/>
</dbReference>
<reference evidence="1" key="1">
    <citation type="submission" date="2018-05" db="EMBL/GenBank/DDBJ databases">
        <authorList>
            <person name="Lanie J.A."/>
            <person name="Ng W.-L."/>
            <person name="Kazmierczak K.M."/>
            <person name="Andrzejewski T.M."/>
            <person name="Davidsen T.M."/>
            <person name="Wayne K.J."/>
            <person name="Tettelin H."/>
            <person name="Glass J.I."/>
            <person name="Rusch D."/>
            <person name="Podicherti R."/>
            <person name="Tsui H.-C.T."/>
            <person name="Winkler M.E."/>
        </authorList>
    </citation>
    <scope>NUCLEOTIDE SEQUENCE</scope>
</reference>
<protein>
    <recommendedName>
        <fullName evidence="2">RapA2 cadherin-like domain-containing protein</fullName>
    </recommendedName>
</protein>
<evidence type="ECO:0000313" key="1">
    <source>
        <dbReference type="EMBL" id="SVE08131.1"/>
    </source>
</evidence>
<name>A0A383AKN6_9ZZZZ</name>
<sequence length="251" mass="26468">YTENEAATVIDNTITITDDDDIEIDGGTVTISTGFTTGDILEFTTQNDINGTYDSSTGVLTISGTASLSEYETALQSITYHSTSEDPTITSFNRTITWEVTDADSDGAGAEISTAVTSTITITPINDPPVMTADATLDYTENEAATVIDNTITITDADDIEIDGGTVTISSGFTEGDTLILGNPGSLDTTFSNNVLTITGTGSLNNYRDALRSITYHSTSEDPTITSFNRIISWTVTDANSEILGAEISTA</sequence>